<evidence type="ECO:0008006" key="3">
    <source>
        <dbReference type="Google" id="ProtNLM"/>
    </source>
</evidence>
<accession>A0A9X2XXH2</accession>
<keyword evidence="2" id="KW-1185">Reference proteome</keyword>
<name>A0A9X2XXH2_9BACT</name>
<proteinExistence type="predicted"/>
<gene>
    <name evidence="1" type="ORF">OCK74_17350</name>
</gene>
<dbReference type="Proteomes" id="UP001155483">
    <property type="component" value="Unassembled WGS sequence"/>
</dbReference>
<dbReference type="EMBL" id="JAOTIF010000016">
    <property type="protein sequence ID" value="MCU7550890.1"/>
    <property type="molecule type" value="Genomic_DNA"/>
</dbReference>
<evidence type="ECO:0000313" key="1">
    <source>
        <dbReference type="EMBL" id="MCU7550890.1"/>
    </source>
</evidence>
<comment type="caution">
    <text evidence="1">The sequence shown here is derived from an EMBL/GenBank/DDBJ whole genome shotgun (WGS) entry which is preliminary data.</text>
</comment>
<dbReference type="RefSeq" id="WP_279298329.1">
    <property type="nucleotide sequence ID" value="NZ_JAOTIF010000016.1"/>
</dbReference>
<dbReference type="AlphaFoldDB" id="A0A9X2XXH2"/>
<reference evidence="1" key="1">
    <citation type="submission" date="2022-09" db="EMBL/GenBank/DDBJ databases">
        <authorList>
            <person name="Yuan C."/>
            <person name="Ke Z."/>
        </authorList>
    </citation>
    <scope>NUCLEOTIDE SEQUENCE</scope>
    <source>
        <strain evidence="1">LB-8</strain>
    </source>
</reference>
<dbReference type="SUPFAM" id="SSF89372">
    <property type="entry name" value="Fucose-specific lectin"/>
    <property type="match status" value="1"/>
</dbReference>
<reference evidence="1" key="2">
    <citation type="submission" date="2023-04" db="EMBL/GenBank/DDBJ databases">
        <title>Paracnuella aquatica gen. nov., sp. nov., a member of the family Chitinophagaceae isolated from a hot spring.</title>
        <authorList>
            <person name="Wang C."/>
        </authorList>
    </citation>
    <scope>NUCLEOTIDE SEQUENCE</scope>
    <source>
        <strain evidence="1">LB-8</strain>
    </source>
</reference>
<evidence type="ECO:0000313" key="2">
    <source>
        <dbReference type="Proteomes" id="UP001155483"/>
    </source>
</evidence>
<sequence length="106" mass="11054">MGRNGTSWSELGTGTNALNANDYIGCLATDASGKVYAGGSFRNDSGECYLAKWNGSSWTETGTGAGALHANNTIKTVVVKNETEVYAAGIFTDAGGSCYVARWNND</sequence>
<protein>
    <recommendedName>
        <fullName evidence="3">Beta-propeller repeat protein</fullName>
    </recommendedName>
</protein>
<organism evidence="1 2">
    <name type="scientific">Paraflavisolibacter caeni</name>
    <dbReference type="NCBI Taxonomy" id="2982496"/>
    <lineage>
        <taxon>Bacteria</taxon>
        <taxon>Pseudomonadati</taxon>
        <taxon>Bacteroidota</taxon>
        <taxon>Chitinophagia</taxon>
        <taxon>Chitinophagales</taxon>
        <taxon>Chitinophagaceae</taxon>
        <taxon>Paraflavisolibacter</taxon>
    </lineage>
</organism>